<evidence type="ECO:0000256" key="2">
    <source>
        <dbReference type="ARBA" id="ARBA00023295"/>
    </source>
</evidence>
<dbReference type="AlphaFoldDB" id="A0A545TUX5"/>
<dbReference type="GO" id="GO:0005993">
    <property type="term" value="P:trehalose catabolic process"/>
    <property type="evidence" value="ECO:0007669"/>
    <property type="project" value="TreeGrafter"/>
</dbReference>
<dbReference type="NCBIfam" id="NF009773">
    <property type="entry name" value="PRK13270.1"/>
    <property type="match status" value="1"/>
</dbReference>
<proteinExistence type="predicted"/>
<dbReference type="PROSITE" id="PS00927">
    <property type="entry name" value="TREHALASE_1"/>
    <property type="match status" value="1"/>
</dbReference>
<comment type="caution">
    <text evidence="3">The sequence shown here is derived from an EMBL/GenBank/DDBJ whole genome shotgun (WGS) entry which is preliminary data.</text>
</comment>
<sequence>MMYPMAEYPTPDQLYAELFEAVQSGHLFADSKTFVDAVPKTDAATINRAFREQVGQPGFALPAFVEANFDLPATTASGLAPDSGRPVRDHIEQLWGLLTRVAENDNPNASLIALPHPFIVPGGRFREIYYWDSYFTLLGLAASGRTDLVAHMVANFAYLIDTIGFIPNGNRSYFCTRSQLPLFALMVELLAETTGDENVYRRFLPQLEQEYRFWMDGSAQLTDNLSTARRVVAVDGGHLNRFWDDSDLPRQESHSEDLALAARSARPAAELYRDLRAACESGWDFSARWLADPQDLGSIRTTEVIPVDLNAVMYKLESVLAHSHRLQGDKQRAARFTERAAQRRHLLQTRFFDAQTGCFTDLLLPDLRPSTTLSLAMAYPFFFELATRRQAQQFAQKMQSAFLKPGGWVTTLIDSGQQWDSPNGWAPLQWVTYTGLCNYGFTAEARAGARRWVDNNLAVYGSTGKLLEKYNVEQVGRIAGGGEYAVQDGFGWTNGVLLRFMDQLGIP</sequence>
<dbReference type="InterPro" id="IPR018232">
    <property type="entry name" value="Glyco_hydro_37_CS"/>
</dbReference>
<name>A0A545TUX5_9GAMM</name>
<keyword evidence="1" id="KW-0378">Hydrolase</keyword>
<dbReference type="GO" id="GO:0004555">
    <property type="term" value="F:alpha,alpha-trehalase activity"/>
    <property type="evidence" value="ECO:0007669"/>
    <property type="project" value="InterPro"/>
</dbReference>
<accession>A0A545TUX5</accession>
<dbReference type="Proteomes" id="UP000319732">
    <property type="component" value="Unassembled WGS sequence"/>
</dbReference>
<protein>
    <submittedName>
        <fullName evidence="3">Alpha,alpha-trehalase TreA</fullName>
    </submittedName>
</protein>
<dbReference type="PANTHER" id="PTHR23403">
    <property type="entry name" value="TREHALASE"/>
    <property type="match status" value="1"/>
</dbReference>
<dbReference type="PANTHER" id="PTHR23403:SF1">
    <property type="entry name" value="TREHALASE"/>
    <property type="match status" value="1"/>
</dbReference>
<organism evidence="3 4">
    <name type="scientific">Exilibacterium tricleocarpae</name>
    <dbReference type="NCBI Taxonomy" id="2591008"/>
    <lineage>
        <taxon>Bacteria</taxon>
        <taxon>Pseudomonadati</taxon>
        <taxon>Pseudomonadota</taxon>
        <taxon>Gammaproteobacteria</taxon>
        <taxon>Cellvibrionales</taxon>
        <taxon>Cellvibrionaceae</taxon>
        <taxon>Exilibacterium</taxon>
    </lineage>
</organism>
<dbReference type="NCBIfam" id="NF009774">
    <property type="entry name" value="PRK13271.1"/>
    <property type="match status" value="1"/>
</dbReference>
<dbReference type="OrthoDB" id="106887at2"/>
<evidence type="ECO:0000313" key="3">
    <source>
        <dbReference type="EMBL" id="TQV81012.1"/>
    </source>
</evidence>
<dbReference type="InterPro" id="IPR008928">
    <property type="entry name" value="6-hairpin_glycosidase_sf"/>
</dbReference>
<keyword evidence="2" id="KW-0326">Glycosidase</keyword>
<dbReference type="PRINTS" id="PR00744">
    <property type="entry name" value="GLHYDRLASE37"/>
</dbReference>
<dbReference type="InterPro" id="IPR001661">
    <property type="entry name" value="Glyco_hydro_37"/>
</dbReference>
<dbReference type="Gene3D" id="1.50.10.10">
    <property type="match status" value="1"/>
</dbReference>
<dbReference type="Pfam" id="PF01204">
    <property type="entry name" value="Trehalase"/>
    <property type="match status" value="1"/>
</dbReference>
<evidence type="ECO:0000256" key="1">
    <source>
        <dbReference type="ARBA" id="ARBA00022801"/>
    </source>
</evidence>
<keyword evidence="4" id="KW-1185">Reference proteome</keyword>
<dbReference type="EMBL" id="VHSG01000009">
    <property type="protein sequence ID" value="TQV81012.1"/>
    <property type="molecule type" value="Genomic_DNA"/>
</dbReference>
<gene>
    <name evidence="3" type="primary">treA</name>
    <name evidence="3" type="ORF">FKG94_09965</name>
</gene>
<dbReference type="SUPFAM" id="SSF48208">
    <property type="entry name" value="Six-hairpin glycosidases"/>
    <property type="match status" value="1"/>
</dbReference>
<dbReference type="PROSITE" id="PS00928">
    <property type="entry name" value="TREHALASE_2"/>
    <property type="match status" value="1"/>
</dbReference>
<dbReference type="InterPro" id="IPR012341">
    <property type="entry name" value="6hp_glycosidase-like_sf"/>
</dbReference>
<evidence type="ECO:0000313" key="4">
    <source>
        <dbReference type="Proteomes" id="UP000319732"/>
    </source>
</evidence>
<reference evidence="3 4" key="1">
    <citation type="submission" date="2019-06" db="EMBL/GenBank/DDBJ databases">
        <title>Whole genome sequence for Cellvibrionaceae sp. R142.</title>
        <authorList>
            <person name="Wang G."/>
        </authorList>
    </citation>
    <scope>NUCLEOTIDE SEQUENCE [LARGE SCALE GENOMIC DNA]</scope>
    <source>
        <strain evidence="3 4">R142</strain>
    </source>
</reference>